<dbReference type="PANTHER" id="PTHR13087">
    <property type="entry name" value="NF-KAPPA B ACTIVATING PROTEIN"/>
    <property type="match status" value="1"/>
</dbReference>
<dbReference type="AlphaFoldDB" id="A0A8T2RXH2"/>
<dbReference type="InterPro" id="IPR040466">
    <property type="entry name" value="NKAP"/>
</dbReference>
<comment type="similarity">
    <text evidence="1">Belongs to the NKAP family.</text>
</comment>
<dbReference type="OrthoDB" id="273141at2759"/>
<proteinExistence type="inferred from homology"/>
<dbReference type="PANTHER" id="PTHR13087:SF0">
    <property type="entry name" value="NFKB ACTIVATING PROTEIN LIKE"/>
    <property type="match status" value="1"/>
</dbReference>
<name>A0A8T2RXH2_CERRI</name>
<feature type="compositionally biased region" description="Acidic residues" evidence="2">
    <location>
        <begin position="467"/>
        <end position="476"/>
    </location>
</feature>
<dbReference type="GO" id="GO:0005634">
    <property type="term" value="C:nucleus"/>
    <property type="evidence" value="ECO:0007669"/>
    <property type="project" value="TreeGrafter"/>
</dbReference>
<feature type="region of interest" description="Disordered" evidence="2">
    <location>
        <begin position="615"/>
        <end position="640"/>
    </location>
</feature>
<feature type="compositionally biased region" description="Basic residues" evidence="2">
    <location>
        <begin position="329"/>
        <end position="351"/>
    </location>
</feature>
<evidence type="ECO:0000256" key="2">
    <source>
        <dbReference type="SAM" id="MobiDB-lite"/>
    </source>
</evidence>
<reference evidence="4" key="1">
    <citation type="submission" date="2021-08" db="EMBL/GenBank/DDBJ databases">
        <title>WGS assembly of Ceratopteris richardii.</title>
        <authorList>
            <person name="Marchant D.B."/>
            <person name="Chen G."/>
            <person name="Jenkins J."/>
            <person name="Shu S."/>
            <person name="Leebens-Mack J."/>
            <person name="Grimwood J."/>
            <person name="Schmutz J."/>
            <person name="Soltis P."/>
            <person name="Soltis D."/>
            <person name="Chen Z.-H."/>
        </authorList>
    </citation>
    <scope>NUCLEOTIDE SEQUENCE</scope>
    <source>
        <strain evidence="4">Whitten #5841</strain>
        <tissue evidence="4">Leaf</tissue>
    </source>
</reference>
<dbReference type="Proteomes" id="UP000825935">
    <property type="component" value="Chromosome 24"/>
</dbReference>
<feature type="compositionally biased region" description="Basic and acidic residues" evidence="2">
    <location>
        <begin position="431"/>
        <end position="445"/>
    </location>
</feature>
<organism evidence="4 5">
    <name type="scientific">Ceratopteris richardii</name>
    <name type="common">Triangle waterfern</name>
    <dbReference type="NCBI Taxonomy" id="49495"/>
    <lineage>
        <taxon>Eukaryota</taxon>
        <taxon>Viridiplantae</taxon>
        <taxon>Streptophyta</taxon>
        <taxon>Embryophyta</taxon>
        <taxon>Tracheophyta</taxon>
        <taxon>Polypodiopsida</taxon>
        <taxon>Polypodiidae</taxon>
        <taxon>Polypodiales</taxon>
        <taxon>Pteridineae</taxon>
        <taxon>Pteridaceae</taxon>
        <taxon>Parkerioideae</taxon>
        <taxon>Ceratopteris</taxon>
    </lineage>
</organism>
<sequence length="640" mass="72625">MGRDQSYAKRRRSPRSRRSRSRSRSPYPDLRDDGKLKARHRQRHRRNRSQSRSWSPDQGRSRSISPSRYHSMNGSHRGEYNNGYSVSNDRFNHHDRENGHRRGAQRLSSRSRSRSRSPYGYAHYHENSPSRPQGKHSPRSSRDVPDYLNGHGGRRKQSERPGSIENIRRHTYRDDDYGGRSSPTYLPYSVPECERASNRDRGREIDYDSDDKGLENLSPHDYRMVKREKLRKKMVACIWRVTPSPPRDMNGHSGGSHEKKNLDERDAMVSADYKIDTFGLTSVVTGRKEPIENQMQNMEDKITAAKDVSPGNSSSNESSDASSSEDDRHRKKKTKQKRNSSPRLHNQKRYAVKASSSGSGTESSETESSGSLSDDRRSRKRNSKRKDNVKKSMTKQKASNSRSKRKGKSHKRHHVSSSDGSSGDEEEEINGQEKAKKSPPRHEKVSSSQSSEEDSKGSPSTHSEGETEKDEDSAFEIDEEALKFKVLLEAQKKSAATLDNEPMVGPAPAPKAEGHISYGGALRPGEGDAIAQYVQQGKRIPRRGEVGLSAEEIQKYESLGYVMSGSRHQRMNAIRIRKENQVYSAEDKRALAMFNYEEKAKREHQVMSDLQRLIQRHIGEDPGPTHDPFAAKQSDQATDA</sequence>
<comment type="caution">
    <text evidence="4">The sequence shown here is derived from an EMBL/GenBank/DDBJ whole genome shotgun (WGS) entry which is preliminary data.</text>
</comment>
<dbReference type="GO" id="GO:0003682">
    <property type="term" value="F:chromatin binding"/>
    <property type="evidence" value="ECO:0007669"/>
    <property type="project" value="InterPro"/>
</dbReference>
<feature type="compositionally biased region" description="Basic residues" evidence="2">
    <location>
        <begin position="402"/>
        <end position="415"/>
    </location>
</feature>
<feature type="compositionally biased region" description="Basic residues" evidence="2">
    <location>
        <begin position="8"/>
        <end position="23"/>
    </location>
</feature>
<feature type="compositionally biased region" description="Basic and acidic residues" evidence="2">
    <location>
        <begin position="166"/>
        <end position="178"/>
    </location>
</feature>
<dbReference type="EMBL" id="CM035429">
    <property type="protein sequence ID" value="KAH7300123.1"/>
    <property type="molecule type" value="Genomic_DNA"/>
</dbReference>
<evidence type="ECO:0000259" key="3">
    <source>
        <dbReference type="Pfam" id="PF06047"/>
    </source>
</evidence>
<keyword evidence="5" id="KW-1185">Reference proteome</keyword>
<feature type="domain" description="NF-kappa-B-activating protein C-terminal" evidence="3">
    <location>
        <begin position="517"/>
        <end position="615"/>
    </location>
</feature>
<evidence type="ECO:0000313" key="5">
    <source>
        <dbReference type="Proteomes" id="UP000825935"/>
    </source>
</evidence>
<dbReference type="Pfam" id="PF06047">
    <property type="entry name" value="Nkap_C"/>
    <property type="match status" value="1"/>
</dbReference>
<feature type="region of interest" description="Disordered" evidence="2">
    <location>
        <begin position="243"/>
        <end position="262"/>
    </location>
</feature>
<dbReference type="InterPro" id="IPR009269">
    <property type="entry name" value="NKAP_C"/>
</dbReference>
<feature type="region of interest" description="Disordered" evidence="2">
    <location>
        <begin position="304"/>
        <end position="476"/>
    </location>
</feature>
<feature type="compositionally biased region" description="Basic and acidic residues" evidence="2">
    <location>
        <begin position="90"/>
        <end position="100"/>
    </location>
</feature>
<feature type="compositionally biased region" description="Basic residues" evidence="2">
    <location>
        <begin position="37"/>
        <end position="49"/>
    </location>
</feature>
<feature type="compositionally biased region" description="Basic residues" evidence="2">
    <location>
        <begin position="101"/>
        <end position="115"/>
    </location>
</feature>
<feature type="compositionally biased region" description="Polar residues" evidence="2">
    <location>
        <begin position="54"/>
        <end position="74"/>
    </location>
</feature>
<protein>
    <recommendedName>
        <fullName evidence="3">NF-kappa-B-activating protein C-terminal domain-containing protein</fullName>
    </recommendedName>
</protein>
<feature type="region of interest" description="Disordered" evidence="2">
    <location>
        <begin position="1"/>
        <end position="189"/>
    </location>
</feature>
<feature type="compositionally biased region" description="Low complexity" evidence="2">
    <location>
        <begin position="355"/>
        <end position="372"/>
    </location>
</feature>
<gene>
    <name evidence="4" type="ORF">KP509_24G045500</name>
</gene>
<dbReference type="EMBL" id="CM035429">
    <property type="protein sequence ID" value="KAH7300124.1"/>
    <property type="molecule type" value="Genomic_DNA"/>
</dbReference>
<evidence type="ECO:0000256" key="1">
    <source>
        <dbReference type="ARBA" id="ARBA00009313"/>
    </source>
</evidence>
<evidence type="ECO:0000313" key="4">
    <source>
        <dbReference type="EMBL" id="KAH7300123.1"/>
    </source>
</evidence>
<feature type="compositionally biased region" description="Low complexity" evidence="2">
    <location>
        <begin position="312"/>
        <end position="322"/>
    </location>
</feature>
<accession>A0A8T2RXH2</accession>
<dbReference type="GO" id="GO:0010468">
    <property type="term" value="P:regulation of gene expression"/>
    <property type="evidence" value="ECO:0007669"/>
    <property type="project" value="TreeGrafter"/>
</dbReference>
<dbReference type="OMA" id="DIHDENP"/>